<evidence type="ECO:0000256" key="3">
    <source>
        <dbReference type="ARBA" id="ARBA00022729"/>
    </source>
</evidence>
<keyword evidence="2 7" id="KW-0812">Transmembrane</keyword>
<dbReference type="InParanoid" id="G3J7F4"/>
<sequence length="354" mass="39953">MWYSSVAAVLVGALAWGAQAQDDMRRISLRTHTLEQVSQCDGMEAREDTIWLVANNYGLKPYLDSDMQSRWFDFGGDTIVRTDSATTFHALTRRLSYVRLTSDRPSQSGWLFSRVPLTATNWEVEVEFKISGKNQLFGDGFAMWVTRQRGEMGPVFGSSDKFDGLGVFVDTYKNNRPGVVFPYVMAMHSDGSKYYDKNNDGKDAELAGCSARGIRQASVPTKLRLTYFQDKYLRLELQYKNEDEWLTCFNVDRPPQLPNIAYLGFSAETGELSDNHDIVSVKTYNLYANPGSPSSPQNNANNKKDGGRGGYKTSSQGDGSWTWFFTKVIFFFIAVGGAYVGFTAYRAKFRSHRF</sequence>
<dbReference type="GO" id="GO:0005789">
    <property type="term" value="C:endoplasmic reticulum membrane"/>
    <property type="evidence" value="ECO:0007669"/>
    <property type="project" value="TreeGrafter"/>
</dbReference>
<keyword evidence="5 7" id="KW-0472">Membrane</keyword>
<dbReference type="VEuPathDB" id="FungiDB:CCM_01779"/>
<dbReference type="Proteomes" id="UP000001610">
    <property type="component" value="Unassembled WGS sequence"/>
</dbReference>
<comment type="subcellular location">
    <subcellularLocation>
        <location evidence="1">Membrane</location>
        <topology evidence="1">Single-pass type I membrane protein</topology>
    </subcellularLocation>
</comment>
<dbReference type="HOGENOM" id="CLU_041093_1_1_1"/>
<dbReference type="GO" id="GO:0006888">
    <property type="term" value="P:endoplasmic reticulum to Golgi vesicle-mediated transport"/>
    <property type="evidence" value="ECO:0007669"/>
    <property type="project" value="TreeGrafter"/>
</dbReference>
<dbReference type="KEGG" id="cmt:CCM_01779"/>
<evidence type="ECO:0000256" key="6">
    <source>
        <dbReference type="SAM" id="MobiDB-lite"/>
    </source>
</evidence>
<accession>G3J7F4</accession>
<dbReference type="InterPro" id="IPR013320">
    <property type="entry name" value="ConA-like_dom_sf"/>
</dbReference>
<dbReference type="InterPro" id="IPR051136">
    <property type="entry name" value="Intracellular_Lectin-GPT"/>
</dbReference>
<dbReference type="GO" id="GO:0000139">
    <property type="term" value="C:Golgi membrane"/>
    <property type="evidence" value="ECO:0007669"/>
    <property type="project" value="TreeGrafter"/>
</dbReference>
<evidence type="ECO:0000259" key="9">
    <source>
        <dbReference type="PROSITE" id="PS51328"/>
    </source>
</evidence>
<feature type="compositionally biased region" description="Polar residues" evidence="6">
    <location>
        <begin position="291"/>
        <end position="301"/>
    </location>
</feature>
<reference evidence="10 11" key="1">
    <citation type="journal article" date="2011" name="Genome Biol.">
        <title>Genome sequence of the insect pathogenic fungus Cordyceps militaris, a valued traditional Chinese medicine.</title>
        <authorList>
            <person name="Zheng P."/>
            <person name="Xia Y."/>
            <person name="Xiao G."/>
            <person name="Xiong C."/>
            <person name="Hu X."/>
            <person name="Zhang S."/>
            <person name="Zheng H."/>
            <person name="Huang Y."/>
            <person name="Zhou Y."/>
            <person name="Wang S."/>
            <person name="Zhao G.P."/>
            <person name="Liu X."/>
            <person name="St Leger R.J."/>
            <person name="Wang C."/>
        </authorList>
    </citation>
    <scope>NUCLEOTIDE SEQUENCE [LARGE SCALE GENOMIC DNA]</scope>
    <source>
        <strain evidence="10 11">CM01</strain>
    </source>
</reference>
<dbReference type="PANTHER" id="PTHR12223:SF45">
    <property type="entry name" value="RE50040P"/>
    <property type="match status" value="1"/>
</dbReference>
<evidence type="ECO:0000256" key="1">
    <source>
        <dbReference type="ARBA" id="ARBA00004479"/>
    </source>
</evidence>
<feature type="chain" id="PRO_5003445883" evidence="8">
    <location>
        <begin position="21"/>
        <end position="354"/>
    </location>
</feature>
<dbReference type="Gene3D" id="2.60.120.200">
    <property type="match status" value="1"/>
</dbReference>
<dbReference type="CDD" id="cd07308">
    <property type="entry name" value="lectin_leg-like"/>
    <property type="match status" value="1"/>
</dbReference>
<protein>
    <submittedName>
        <fullName evidence="10">Vesicular integral-membrane protein VIP36</fullName>
    </submittedName>
</protein>
<feature type="transmembrane region" description="Helical" evidence="7">
    <location>
        <begin position="321"/>
        <end position="345"/>
    </location>
</feature>
<feature type="region of interest" description="Disordered" evidence="6">
    <location>
        <begin position="290"/>
        <end position="316"/>
    </location>
</feature>
<feature type="domain" description="L-type lectin-like" evidence="9">
    <location>
        <begin position="49"/>
        <end position="286"/>
    </location>
</feature>
<dbReference type="InterPro" id="IPR005052">
    <property type="entry name" value="Lectin_leg"/>
</dbReference>
<dbReference type="GeneID" id="18163809"/>
<dbReference type="GO" id="GO:0005537">
    <property type="term" value="F:D-mannose binding"/>
    <property type="evidence" value="ECO:0007669"/>
    <property type="project" value="TreeGrafter"/>
</dbReference>
<dbReference type="PANTHER" id="PTHR12223">
    <property type="entry name" value="VESICULAR MANNOSE-BINDING LECTIN"/>
    <property type="match status" value="1"/>
</dbReference>
<dbReference type="RefSeq" id="XP_006666997.1">
    <property type="nucleotide sequence ID" value="XM_006666934.1"/>
</dbReference>
<evidence type="ECO:0000256" key="2">
    <source>
        <dbReference type="ARBA" id="ARBA00022692"/>
    </source>
</evidence>
<evidence type="ECO:0000256" key="7">
    <source>
        <dbReference type="SAM" id="Phobius"/>
    </source>
</evidence>
<keyword evidence="11" id="KW-1185">Reference proteome</keyword>
<gene>
    <name evidence="10" type="ORF">CCM_01779</name>
</gene>
<dbReference type="SUPFAM" id="SSF49899">
    <property type="entry name" value="Concanavalin A-like lectins/glucanases"/>
    <property type="match status" value="1"/>
</dbReference>
<keyword evidence="4 7" id="KW-1133">Transmembrane helix</keyword>
<evidence type="ECO:0000313" key="11">
    <source>
        <dbReference type="Proteomes" id="UP000001610"/>
    </source>
</evidence>
<dbReference type="GO" id="GO:0005793">
    <property type="term" value="C:endoplasmic reticulum-Golgi intermediate compartment"/>
    <property type="evidence" value="ECO:0007669"/>
    <property type="project" value="TreeGrafter"/>
</dbReference>
<dbReference type="Pfam" id="PF03388">
    <property type="entry name" value="Lectin_leg-like"/>
    <property type="match status" value="1"/>
</dbReference>
<dbReference type="STRING" id="983644.G3J7F4"/>
<dbReference type="PROSITE" id="PS51328">
    <property type="entry name" value="L_LECTIN_LIKE"/>
    <property type="match status" value="1"/>
</dbReference>
<evidence type="ECO:0000313" key="10">
    <source>
        <dbReference type="EMBL" id="EGX97120.1"/>
    </source>
</evidence>
<dbReference type="FunFam" id="2.60.120.200:FF:000095">
    <property type="entry name" value="Lectin family integral membrane protein"/>
    <property type="match status" value="1"/>
</dbReference>
<feature type="signal peptide" evidence="8">
    <location>
        <begin position="1"/>
        <end position="20"/>
    </location>
</feature>
<dbReference type="GO" id="GO:0030134">
    <property type="term" value="C:COPII-coated ER to Golgi transport vesicle"/>
    <property type="evidence" value="ECO:0007669"/>
    <property type="project" value="TreeGrafter"/>
</dbReference>
<dbReference type="EMBL" id="JH126399">
    <property type="protein sequence ID" value="EGX97120.1"/>
    <property type="molecule type" value="Genomic_DNA"/>
</dbReference>
<evidence type="ECO:0000256" key="8">
    <source>
        <dbReference type="SAM" id="SignalP"/>
    </source>
</evidence>
<organism evidence="10 11">
    <name type="scientific">Cordyceps militaris (strain CM01)</name>
    <name type="common">Caterpillar fungus</name>
    <dbReference type="NCBI Taxonomy" id="983644"/>
    <lineage>
        <taxon>Eukaryota</taxon>
        <taxon>Fungi</taxon>
        <taxon>Dikarya</taxon>
        <taxon>Ascomycota</taxon>
        <taxon>Pezizomycotina</taxon>
        <taxon>Sordariomycetes</taxon>
        <taxon>Hypocreomycetidae</taxon>
        <taxon>Hypocreales</taxon>
        <taxon>Cordycipitaceae</taxon>
        <taxon>Cordyceps</taxon>
    </lineage>
</organism>
<dbReference type="OMA" id="WGAQAQD"/>
<keyword evidence="3 8" id="KW-0732">Signal</keyword>
<name>G3J7F4_CORMM</name>
<dbReference type="OrthoDB" id="270293at2759"/>
<dbReference type="eggNOG" id="KOG3839">
    <property type="taxonomic scope" value="Eukaryota"/>
</dbReference>
<proteinExistence type="predicted"/>
<dbReference type="FunCoup" id="G3J7F4">
    <property type="interactions" value="7"/>
</dbReference>
<dbReference type="AlphaFoldDB" id="G3J7F4"/>
<evidence type="ECO:0000256" key="5">
    <source>
        <dbReference type="ARBA" id="ARBA00023136"/>
    </source>
</evidence>
<evidence type="ECO:0000256" key="4">
    <source>
        <dbReference type="ARBA" id="ARBA00022989"/>
    </source>
</evidence>